<keyword evidence="7" id="KW-0520">NAD</keyword>
<comment type="similarity">
    <text evidence="2 8">Belongs to the zinc-containing alcohol dehydrogenase family.</text>
</comment>
<dbReference type="InterPro" id="IPR002328">
    <property type="entry name" value="ADH_Zn_CS"/>
</dbReference>
<evidence type="ECO:0000256" key="7">
    <source>
        <dbReference type="ARBA" id="ARBA00023027"/>
    </source>
</evidence>
<proteinExistence type="inferred from homology"/>
<dbReference type="InterPro" id="IPR013149">
    <property type="entry name" value="ADH-like_C"/>
</dbReference>
<evidence type="ECO:0000313" key="12">
    <source>
        <dbReference type="Proteomes" id="UP000659654"/>
    </source>
</evidence>
<keyword evidence="6" id="KW-0560">Oxidoreductase</keyword>
<dbReference type="GO" id="GO:0004022">
    <property type="term" value="F:alcohol dehydrogenase (NAD+) activity"/>
    <property type="evidence" value="ECO:0007669"/>
    <property type="project" value="UniProtKB-EC"/>
</dbReference>
<dbReference type="Pfam" id="PF08240">
    <property type="entry name" value="ADH_N"/>
    <property type="match status" value="1"/>
</dbReference>
<dbReference type="SUPFAM" id="SSF51735">
    <property type="entry name" value="NAD(P)-binding Rossmann-fold domains"/>
    <property type="match status" value="1"/>
</dbReference>
<organism evidence="11 13">
    <name type="scientific">Bursaphelenchus xylophilus</name>
    <name type="common">Pinewood nematode worm</name>
    <name type="synonym">Aphelenchoides xylophilus</name>
    <dbReference type="NCBI Taxonomy" id="6326"/>
    <lineage>
        <taxon>Eukaryota</taxon>
        <taxon>Metazoa</taxon>
        <taxon>Ecdysozoa</taxon>
        <taxon>Nematoda</taxon>
        <taxon>Chromadorea</taxon>
        <taxon>Rhabditida</taxon>
        <taxon>Tylenchina</taxon>
        <taxon>Tylenchomorpha</taxon>
        <taxon>Aphelenchoidea</taxon>
        <taxon>Aphelenchoididae</taxon>
        <taxon>Bursaphelenchus</taxon>
    </lineage>
</organism>
<keyword evidence="4 8" id="KW-0479">Metal-binding</keyword>
<dbReference type="InterPro" id="IPR036291">
    <property type="entry name" value="NAD(P)-bd_dom_sf"/>
</dbReference>
<dbReference type="eggNOG" id="KOG0023">
    <property type="taxonomic scope" value="Eukaryota"/>
</dbReference>
<keyword evidence="12" id="KW-1185">Reference proteome</keyword>
<dbReference type="SMR" id="A0A1I7RN15"/>
<evidence type="ECO:0000256" key="1">
    <source>
        <dbReference type="ARBA" id="ARBA00001947"/>
    </source>
</evidence>
<dbReference type="Gene3D" id="3.90.180.10">
    <property type="entry name" value="Medium-chain alcohol dehydrogenases, catalytic domain"/>
    <property type="match status" value="1"/>
</dbReference>
<dbReference type="InterPro" id="IPR013154">
    <property type="entry name" value="ADH-like_N"/>
</dbReference>
<dbReference type="AlphaFoldDB" id="A0A1I7RN15"/>
<evidence type="ECO:0000313" key="11">
    <source>
        <dbReference type="Proteomes" id="UP000095284"/>
    </source>
</evidence>
<feature type="domain" description="Enoyl reductase (ER)" evidence="9">
    <location>
        <begin position="21"/>
        <end position="348"/>
    </location>
</feature>
<dbReference type="SMART" id="SM00829">
    <property type="entry name" value="PKS_ER"/>
    <property type="match status" value="1"/>
</dbReference>
<protein>
    <recommendedName>
        <fullName evidence="3">alcohol dehydrogenase</fullName>
        <ecNumber evidence="3">1.1.1.1</ecNumber>
    </recommendedName>
</protein>
<evidence type="ECO:0000256" key="4">
    <source>
        <dbReference type="ARBA" id="ARBA00022723"/>
    </source>
</evidence>
<dbReference type="InterPro" id="IPR011032">
    <property type="entry name" value="GroES-like_sf"/>
</dbReference>
<dbReference type="Pfam" id="PF00107">
    <property type="entry name" value="ADH_zinc_N"/>
    <property type="match status" value="1"/>
</dbReference>
<dbReference type="SUPFAM" id="SSF50129">
    <property type="entry name" value="GroES-like"/>
    <property type="match status" value="1"/>
</dbReference>
<dbReference type="PANTHER" id="PTHR42940">
    <property type="entry name" value="ALCOHOL DEHYDROGENASE 1-RELATED"/>
    <property type="match status" value="1"/>
</dbReference>
<reference evidence="13" key="1">
    <citation type="submission" date="2016-11" db="UniProtKB">
        <authorList>
            <consortium name="WormBaseParasite"/>
        </authorList>
    </citation>
    <scope>IDENTIFICATION</scope>
</reference>
<reference evidence="10" key="2">
    <citation type="submission" date="2020-09" db="EMBL/GenBank/DDBJ databases">
        <authorList>
            <person name="Kikuchi T."/>
        </authorList>
    </citation>
    <scope>NUCLEOTIDE SEQUENCE</scope>
    <source>
        <strain evidence="10">Ka4C1</strain>
    </source>
</reference>
<evidence type="ECO:0000313" key="13">
    <source>
        <dbReference type="WBParaSite" id="BXY_0210100.1"/>
    </source>
</evidence>
<evidence type="ECO:0000256" key="8">
    <source>
        <dbReference type="RuleBase" id="RU361277"/>
    </source>
</evidence>
<dbReference type="OrthoDB" id="1879366at2759"/>
<dbReference type="GO" id="GO:0005737">
    <property type="term" value="C:cytoplasm"/>
    <property type="evidence" value="ECO:0007669"/>
    <property type="project" value="TreeGrafter"/>
</dbReference>
<accession>A0A1I7RN15</accession>
<evidence type="ECO:0000259" key="9">
    <source>
        <dbReference type="SMART" id="SM00829"/>
    </source>
</evidence>
<dbReference type="Proteomes" id="UP000659654">
    <property type="component" value="Unassembled WGS sequence"/>
</dbReference>
<dbReference type="FunFam" id="3.90.180.10:FF:000002">
    <property type="entry name" value="Alcohol dehydrogenase AdhP"/>
    <property type="match status" value="1"/>
</dbReference>
<evidence type="ECO:0000256" key="6">
    <source>
        <dbReference type="ARBA" id="ARBA00023002"/>
    </source>
</evidence>
<dbReference type="PANTHER" id="PTHR42940:SF3">
    <property type="entry name" value="ALCOHOL DEHYDROGENASE 1-RELATED"/>
    <property type="match status" value="1"/>
</dbReference>
<dbReference type="Proteomes" id="UP000095284">
    <property type="component" value="Unplaced"/>
</dbReference>
<dbReference type="FunFam" id="3.40.50.720:FF:000039">
    <property type="entry name" value="Alcohol dehydrogenase AdhP"/>
    <property type="match status" value="1"/>
</dbReference>
<evidence type="ECO:0000313" key="10">
    <source>
        <dbReference type="EMBL" id="CAD5232602.1"/>
    </source>
</evidence>
<dbReference type="CDD" id="cd08297">
    <property type="entry name" value="CAD3"/>
    <property type="match status" value="1"/>
</dbReference>
<dbReference type="EC" id="1.1.1.1" evidence="3"/>
<evidence type="ECO:0000256" key="3">
    <source>
        <dbReference type="ARBA" id="ARBA00013190"/>
    </source>
</evidence>
<evidence type="ECO:0000256" key="2">
    <source>
        <dbReference type="ARBA" id="ARBA00008072"/>
    </source>
</evidence>
<dbReference type="WBParaSite" id="BXY_0210100.1">
    <property type="protein sequence ID" value="BXY_0210100.1"/>
    <property type="gene ID" value="BXY_0210100"/>
</dbReference>
<dbReference type="PROSITE" id="PS00059">
    <property type="entry name" value="ADH_ZINC"/>
    <property type="match status" value="1"/>
</dbReference>
<dbReference type="GO" id="GO:0008270">
    <property type="term" value="F:zinc ion binding"/>
    <property type="evidence" value="ECO:0007669"/>
    <property type="project" value="InterPro"/>
</dbReference>
<name>A0A1I7RN15_BURXY</name>
<sequence>MATLEPIPRTQKAAVFDEHNGKVHIREIPVPELGPDDILVKIIYSGVCHTDLHVWLGDFPLKAKTPPLVGGHEGAGIVVKLGTNVTNFKLGDRAGVKWINSSCLCCEQCKRGFEPNCEKLVLSGFHRDGSFQQYAAVKGTEAAPIPEGVDMALVAPILCAGLTAYKALKESEVRPGEIVAITGAGGGLGTLAVQYAKAMGMRVLAIENGAKEQHCRSMGADYFLDPFKTNDIVSAVQLLTEGGPHGMCNFAPSKVPVEDAIRYIRPRGTVVMVALPRDSKVTFEAFFAIIRTIKIRGSHVGNRQDMDEALRFFARGQVKIPCEVVPLDQLPKVYDRMLNNQINGRIVLDLWK</sequence>
<dbReference type="EMBL" id="CAJFDI010000005">
    <property type="protein sequence ID" value="CAD5232602.1"/>
    <property type="molecule type" value="Genomic_DNA"/>
</dbReference>
<dbReference type="Proteomes" id="UP000582659">
    <property type="component" value="Unassembled WGS sequence"/>
</dbReference>
<evidence type="ECO:0000256" key="5">
    <source>
        <dbReference type="ARBA" id="ARBA00022833"/>
    </source>
</evidence>
<gene>
    <name evidence="10" type="ORF">BXYJ_LOCUS12693</name>
</gene>
<dbReference type="InterPro" id="IPR020843">
    <property type="entry name" value="ER"/>
</dbReference>
<keyword evidence="5 8" id="KW-0862">Zinc</keyword>
<comment type="cofactor">
    <cofactor evidence="1 8">
        <name>Zn(2+)</name>
        <dbReference type="ChEBI" id="CHEBI:29105"/>
    </cofactor>
</comment>
<dbReference type="EMBL" id="CAJFCV020000005">
    <property type="protein sequence ID" value="CAG9125274.1"/>
    <property type="molecule type" value="Genomic_DNA"/>
</dbReference>
<dbReference type="Gene3D" id="3.40.50.720">
    <property type="entry name" value="NAD(P)-binding Rossmann-like Domain"/>
    <property type="match status" value="1"/>
</dbReference>